<feature type="domain" description="AAA+ ATPase" evidence="1">
    <location>
        <begin position="75"/>
        <end position="210"/>
    </location>
</feature>
<evidence type="ECO:0000259" key="1">
    <source>
        <dbReference type="SMART" id="SM00382"/>
    </source>
</evidence>
<dbReference type="InterPro" id="IPR002611">
    <property type="entry name" value="IstB_ATP-bd"/>
</dbReference>
<dbReference type="InterPro" id="IPR003593">
    <property type="entry name" value="AAA+_ATPase"/>
</dbReference>
<dbReference type="PANTHER" id="PTHR30050:SF4">
    <property type="entry name" value="ATP-BINDING PROTEIN RV3427C IN INSERTION SEQUENCE-RELATED"/>
    <property type="match status" value="1"/>
</dbReference>
<feature type="non-terminal residue" evidence="2">
    <location>
        <position position="1"/>
    </location>
</feature>
<accession>A0A933GNC1</accession>
<dbReference type="EMBL" id="JACQWF010000397">
    <property type="protein sequence ID" value="MBI4596513.1"/>
    <property type="molecule type" value="Genomic_DNA"/>
</dbReference>
<dbReference type="Gene3D" id="3.40.50.300">
    <property type="entry name" value="P-loop containing nucleotide triphosphate hydrolases"/>
    <property type="match status" value="1"/>
</dbReference>
<dbReference type="Pfam" id="PF01695">
    <property type="entry name" value="IstB_IS21"/>
    <property type="match status" value="1"/>
</dbReference>
<dbReference type="GO" id="GO:0006260">
    <property type="term" value="P:DNA replication"/>
    <property type="evidence" value="ECO:0007669"/>
    <property type="project" value="TreeGrafter"/>
</dbReference>
<dbReference type="InterPro" id="IPR027417">
    <property type="entry name" value="P-loop_NTPase"/>
</dbReference>
<dbReference type="PANTHER" id="PTHR30050">
    <property type="entry name" value="CHROMOSOMAL REPLICATION INITIATOR PROTEIN DNAA"/>
    <property type="match status" value="1"/>
</dbReference>
<comment type="caution">
    <text evidence="2">The sequence shown here is derived from an EMBL/GenBank/DDBJ whole genome shotgun (WGS) entry which is preliminary data.</text>
</comment>
<evidence type="ECO:0000313" key="3">
    <source>
        <dbReference type="Proteomes" id="UP000772181"/>
    </source>
</evidence>
<dbReference type="GO" id="GO:0005524">
    <property type="term" value="F:ATP binding"/>
    <property type="evidence" value="ECO:0007669"/>
    <property type="project" value="UniProtKB-KW"/>
</dbReference>
<organism evidence="2 3">
    <name type="scientific">Tectimicrobiota bacterium</name>
    <dbReference type="NCBI Taxonomy" id="2528274"/>
    <lineage>
        <taxon>Bacteria</taxon>
        <taxon>Pseudomonadati</taxon>
        <taxon>Nitrospinota/Tectimicrobiota group</taxon>
        <taxon>Candidatus Tectimicrobiota</taxon>
    </lineage>
</organism>
<keyword evidence="2" id="KW-0067">ATP-binding</keyword>
<proteinExistence type="predicted"/>
<sequence>LMVVTDRYPRGASTECECLIFKKKMARVEALLEASMLEKRFRRMSFEDFIPKKGTKDAYDLALDYVARYEDLAAEGRGLTFLGETGVGKTFLACAILRELIHRKHIPGAIVYVPKLLDKIRSSYGAYAESPPSGKKRRTANVVMELVSTIDFLILDDLGAEKTSPWVMERLTMVVNDRYEKMLPTIVTSNEGLSRLAKRVGKRTVSRLAEMNRTVLMEGEDFRSMGIRDMGE</sequence>
<name>A0A933GNC1_UNCTE</name>
<dbReference type="AlphaFoldDB" id="A0A933GNC1"/>
<protein>
    <submittedName>
        <fullName evidence="2">ATP-binding protein</fullName>
    </submittedName>
</protein>
<evidence type="ECO:0000313" key="2">
    <source>
        <dbReference type="EMBL" id="MBI4596513.1"/>
    </source>
</evidence>
<gene>
    <name evidence="2" type="ORF">HY730_09100</name>
</gene>
<dbReference type="SMART" id="SM00382">
    <property type="entry name" value="AAA"/>
    <property type="match status" value="1"/>
</dbReference>
<dbReference type="SUPFAM" id="SSF52540">
    <property type="entry name" value="P-loop containing nucleoside triphosphate hydrolases"/>
    <property type="match status" value="1"/>
</dbReference>
<keyword evidence="2" id="KW-0547">Nucleotide-binding</keyword>
<reference evidence="2" key="1">
    <citation type="submission" date="2020-07" db="EMBL/GenBank/DDBJ databases">
        <title>Huge and variable diversity of episymbiotic CPR bacteria and DPANN archaea in groundwater ecosystems.</title>
        <authorList>
            <person name="He C.Y."/>
            <person name="Keren R."/>
            <person name="Whittaker M."/>
            <person name="Farag I.F."/>
            <person name="Doudna J."/>
            <person name="Cate J.H.D."/>
            <person name="Banfield J.F."/>
        </authorList>
    </citation>
    <scope>NUCLEOTIDE SEQUENCE</scope>
    <source>
        <strain evidence="2">NC_groundwater_1482_Ag_S-0.65um_47_24</strain>
    </source>
</reference>
<dbReference type="Proteomes" id="UP000772181">
    <property type="component" value="Unassembled WGS sequence"/>
</dbReference>